<dbReference type="Proteomes" id="UP000233786">
    <property type="component" value="Unassembled WGS sequence"/>
</dbReference>
<name>A0A2N3Y2K6_SACSN</name>
<evidence type="ECO:0000313" key="2">
    <source>
        <dbReference type="Proteomes" id="UP000233786"/>
    </source>
</evidence>
<comment type="caution">
    <text evidence="1">The sequence shown here is derived from an EMBL/GenBank/DDBJ whole genome shotgun (WGS) entry which is preliminary data.</text>
</comment>
<dbReference type="AlphaFoldDB" id="A0A2N3Y2K6"/>
<dbReference type="RefSeq" id="WP_010693127.1">
    <property type="nucleotide sequence ID" value="NZ_CP061007.1"/>
</dbReference>
<organism evidence="1 2">
    <name type="scientific">Saccharopolyspora spinosa</name>
    <dbReference type="NCBI Taxonomy" id="60894"/>
    <lineage>
        <taxon>Bacteria</taxon>
        <taxon>Bacillati</taxon>
        <taxon>Actinomycetota</taxon>
        <taxon>Actinomycetes</taxon>
        <taxon>Pseudonocardiales</taxon>
        <taxon>Pseudonocardiaceae</taxon>
        <taxon>Saccharopolyspora</taxon>
    </lineage>
</organism>
<sequence>MSIQESNVEDLEGAEDASSELAAFEAELDLDESHLVRGYN</sequence>
<gene>
    <name evidence="1" type="ORF">A8926_5062</name>
</gene>
<reference evidence="1" key="1">
    <citation type="submission" date="2017-12" db="EMBL/GenBank/DDBJ databases">
        <title>Sequencing the genomes of 1000 Actinobacteria strains.</title>
        <authorList>
            <person name="Klenk H.-P."/>
        </authorList>
    </citation>
    <scope>NUCLEOTIDE SEQUENCE [LARGE SCALE GENOMIC DNA]</scope>
    <source>
        <strain evidence="1">DSM 44228</strain>
    </source>
</reference>
<protein>
    <submittedName>
        <fullName evidence="1">Uncharacterized protein</fullName>
    </submittedName>
</protein>
<accession>A0A2N3Y2K6</accession>
<dbReference type="EMBL" id="PJNB01000001">
    <property type="protein sequence ID" value="PKW17130.1"/>
    <property type="molecule type" value="Genomic_DNA"/>
</dbReference>
<evidence type="ECO:0000313" key="1">
    <source>
        <dbReference type="EMBL" id="PKW17130.1"/>
    </source>
</evidence>
<keyword evidence="2" id="KW-1185">Reference proteome</keyword>
<proteinExistence type="predicted"/>